<dbReference type="InterPro" id="IPR028081">
    <property type="entry name" value="Leu-bd"/>
</dbReference>
<dbReference type="EMBL" id="LYBW01000033">
    <property type="protein sequence ID" value="ODR93110.1"/>
    <property type="molecule type" value="Genomic_DNA"/>
</dbReference>
<evidence type="ECO:0000313" key="6">
    <source>
        <dbReference type="Proteomes" id="UP000094342"/>
    </source>
</evidence>
<dbReference type="OrthoDB" id="9791590at2"/>
<evidence type="ECO:0000313" key="5">
    <source>
        <dbReference type="EMBL" id="ODR93110.1"/>
    </source>
</evidence>
<dbReference type="Pfam" id="PF13458">
    <property type="entry name" value="Peripla_BP_6"/>
    <property type="match status" value="1"/>
</dbReference>
<dbReference type="InterPro" id="IPR028082">
    <property type="entry name" value="Peripla_BP_I"/>
</dbReference>
<name>A0A1E3VHN9_9HYPH</name>
<dbReference type="RefSeq" id="WP_069456653.1">
    <property type="nucleotide sequence ID" value="NZ_CP034911.1"/>
</dbReference>
<dbReference type="STRING" id="1752398.A8M32_01580"/>
<dbReference type="Proteomes" id="UP000094342">
    <property type="component" value="Unassembled WGS sequence"/>
</dbReference>
<dbReference type="AlphaFoldDB" id="A0A1E3VHN9"/>
<comment type="similarity">
    <text evidence="1">Belongs to the leucine-binding protein family.</text>
</comment>
<dbReference type="PANTHER" id="PTHR47235:SF1">
    <property type="entry name" value="BLR6548 PROTEIN"/>
    <property type="match status" value="1"/>
</dbReference>
<keyword evidence="2 3" id="KW-0732">Signal</keyword>
<feature type="domain" description="Leucine-binding protein" evidence="4">
    <location>
        <begin position="41"/>
        <end position="391"/>
    </location>
</feature>
<reference evidence="6" key="1">
    <citation type="submission" date="2016-05" db="EMBL/GenBank/DDBJ databases">
        <authorList>
            <person name="Li Y."/>
        </authorList>
    </citation>
    <scope>NUCLEOTIDE SEQUENCE [LARGE SCALE GENOMIC DNA]</scope>
    <source>
        <strain evidence="6">YIC4027</strain>
    </source>
</reference>
<accession>A0A1E3VHN9</accession>
<proteinExistence type="inferred from homology"/>
<organism evidence="5 6">
    <name type="scientific">Sinorhizobium alkalisoli</name>
    <dbReference type="NCBI Taxonomy" id="1752398"/>
    <lineage>
        <taxon>Bacteria</taxon>
        <taxon>Pseudomonadati</taxon>
        <taxon>Pseudomonadota</taxon>
        <taxon>Alphaproteobacteria</taxon>
        <taxon>Hyphomicrobiales</taxon>
        <taxon>Rhizobiaceae</taxon>
        <taxon>Sinorhizobium/Ensifer group</taxon>
        <taxon>Sinorhizobium</taxon>
    </lineage>
</organism>
<evidence type="ECO:0000256" key="3">
    <source>
        <dbReference type="SAM" id="SignalP"/>
    </source>
</evidence>
<gene>
    <name evidence="5" type="ORF">A8M32_01580</name>
</gene>
<evidence type="ECO:0000259" key="4">
    <source>
        <dbReference type="Pfam" id="PF13458"/>
    </source>
</evidence>
<keyword evidence="6" id="KW-1185">Reference proteome</keyword>
<evidence type="ECO:0000256" key="2">
    <source>
        <dbReference type="ARBA" id="ARBA00022729"/>
    </source>
</evidence>
<evidence type="ECO:0000256" key="1">
    <source>
        <dbReference type="ARBA" id="ARBA00010062"/>
    </source>
</evidence>
<feature type="signal peptide" evidence="3">
    <location>
        <begin position="1"/>
        <end position="28"/>
    </location>
</feature>
<dbReference type="Gene3D" id="3.40.50.2300">
    <property type="match status" value="2"/>
</dbReference>
<dbReference type="CDD" id="cd06343">
    <property type="entry name" value="PBP1_ABC_ligand_binding-like"/>
    <property type="match status" value="1"/>
</dbReference>
<feature type="chain" id="PRO_5009138367" evidence="3">
    <location>
        <begin position="29"/>
        <end position="413"/>
    </location>
</feature>
<comment type="caution">
    <text evidence="5">The sequence shown here is derived from an EMBL/GenBank/DDBJ whole genome shotgun (WGS) entry which is preliminary data.</text>
</comment>
<dbReference type="PANTHER" id="PTHR47235">
    <property type="entry name" value="BLR6548 PROTEIN"/>
    <property type="match status" value="1"/>
</dbReference>
<sequence>MPRGVLRGAYSMLQVIALTGLIAGAAQAQESEAPGITDDAVRIGISGPLTGPVAALGAISGGVRTKVDAINAAGGVKMGDGKTRKIDLVVEDDGLDPQRTLTNVRKLVEREEVFAVLATAGTPNNQAIGRYMTQRGVPNLFMYSGVHELAGPEWEIGLVPSFTTEAAAFARYLLETKPEAKIALLYLNTETGQTFQKALEDAISMSSITIVAAQPVTSADPTVETQLSTLKASGADTLVVITGPKQGAEAVRFAAESGWKPTTLVSNIAASVASLKPAGLENAKGVITSQYLKQVSAAAPGDDKGITRYIADHEAAKASFAIDDALGQVGYVTGDALVKVLESMKQPSREAMMEAARNLQGVELDLLLPGITLNTRSGEDVYPIESLQLFQFDGTVYQPIGSMLSFEGKTPTH</sequence>
<protein>
    <submittedName>
        <fullName evidence="5">Amino acid-binding protein</fullName>
    </submittedName>
</protein>
<dbReference type="SUPFAM" id="SSF53822">
    <property type="entry name" value="Periplasmic binding protein-like I"/>
    <property type="match status" value="1"/>
</dbReference>